<dbReference type="SUPFAM" id="SSF53822">
    <property type="entry name" value="Periplasmic binding protein-like I"/>
    <property type="match status" value="1"/>
</dbReference>
<organism evidence="5 6">
    <name type="scientific">Scrofimicrobium canadense</name>
    <dbReference type="NCBI Taxonomy" id="2652290"/>
    <lineage>
        <taxon>Bacteria</taxon>
        <taxon>Bacillati</taxon>
        <taxon>Actinomycetota</taxon>
        <taxon>Actinomycetes</taxon>
        <taxon>Actinomycetales</taxon>
        <taxon>Actinomycetaceae</taxon>
        <taxon>Scrofimicrobium</taxon>
    </lineage>
</organism>
<keyword evidence="1" id="KW-0805">Transcription regulation</keyword>
<evidence type="ECO:0000259" key="4">
    <source>
        <dbReference type="Pfam" id="PF13377"/>
    </source>
</evidence>
<reference evidence="5 6" key="1">
    <citation type="submission" date="2019-08" db="EMBL/GenBank/DDBJ databases">
        <title>In-depth cultivation of the pig gut microbiome towards novel bacterial diversity and tailored functional studies.</title>
        <authorList>
            <person name="Wylensek D."/>
            <person name="Hitch T.C.A."/>
            <person name="Clavel T."/>
        </authorList>
    </citation>
    <scope>NUCLEOTIDE SEQUENCE [LARGE SCALE GENOMIC DNA]</scope>
    <source>
        <strain evidence="5 6">WB03_NA08</strain>
    </source>
</reference>
<evidence type="ECO:0000313" key="6">
    <source>
        <dbReference type="Proteomes" id="UP000470875"/>
    </source>
</evidence>
<name>A0A6N7VNX2_9ACTO</name>
<protein>
    <submittedName>
        <fullName evidence="5">LacI family transcriptional regulator</fullName>
    </submittedName>
</protein>
<sequence length="191" mass="20645">MVPDIHNPFFNGVVRGVVEGVGSVHFDNGDAIRKAIRHLRAMGHERIGYCGGPESSRSAWERLEEFKQLLGSECEGEYLGAFSPTFEGGQQATDVALNKDVTAVVTYNDLMAVGFIKRMNTYGLTVPGRLSIVGIDDIPVAEIVTPGLTTVSLPRIEAGKAAVELLMSGRTEVLDLPTNLIVRSSTSRREA</sequence>
<evidence type="ECO:0000313" key="5">
    <source>
        <dbReference type="EMBL" id="MSS83419.1"/>
    </source>
</evidence>
<gene>
    <name evidence="5" type="ORF">FYJ24_01295</name>
</gene>
<keyword evidence="2" id="KW-0238">DNA-binding</keyword>
<keyword evidence="6" id="KW-1185">Reference proteome</keyword>
<dbReference type="AlphaFoldDB" id="A0A6N7VNX2"/>
<dbReference type="RefSeq" id="WP_154542806.1">
    <property type="nucleotide sequence ID" value="NZ_VULO01000001.1"/>
</dbReference>
<dbReference type="GO" id="GO:0003700">
    <property type="term" value="F:DNA-binding transcription factor activity"/>
    <property type="evidence" value="ECO:0007669"/>
    <property type="project" value="TreeGrafter"/>
</dbReference>
<dbReference type="Proteomes" id="UP000470875">
    <property type="component" value="Unassembled WGS sequence"/>
</dbReference>
<evidence type="ECO:0000256" key="3">
    <source>
        <dbReference type="ARBA" id="ARBA00023163"/>
    </source>
</evidence>
<dbReference type="EMBL" id="VULO01000001">
    <property type="protein sequence ID" value="MSS83419.1"/>
    <property type="molecule type" value="Genomic_DNA"/>
</dbReference>
<dbReference type="InterPro" id="IPR028082">
    <property type="entry name" value="Peripla_BP_I"/>
</dbReference>
<dbReference type="Gene3D" id="3.40.50.2300">
    <property type="match status" value="2"/>
</dbReference>
<feature type="domain" description="Transcriptional regulator LacI/GalR-like sensor" evidence="4">
    <location>
        <begin position="36"/>
        <end position="186"/>
    </location>
</feature>
<dbReference type="PANTHER" id="PTHR30146:SF109">
    <property type="entry name" value="HTH-TYPE TRANSCRIPTIONAL REGULATOR GALS"/>
    <property type="match status" value="1"/>
</dbReference>
<comment type="caution">
    <text evidence="5">The sequence shown here is derived from an EMBL/GenBank/DDBJ whole genome shotgun (WGS) entry which is preliminary data.</text>
</comment>
<proteinExistence type="predicted"/>
<evidence type="ECO:0000256" key="1">
    <source>
        <dbReference type="ARBA" id="ARBA00023015"/>
    </source>
</evidence>
<dbReference type="GO" id="GO:0000976">
    <property type="term" value="F:transcription cis-regulatory region binding"/>
    <property type="evidence" value="ECO:0007669"/>
    <property type="project" value="TreeGrafter"/>
</dbReference>
<dbReference type="CDD" id="cd06267">
    <property type="entry name" value="PBP1_LacI_sugar_binding-like"/>
    <property type="match status" value="1"/>
</dbReference>
<keyword evidence="3" id="KW-0804">Transcription</keyword>
<accession>A0A6N7VNX2</accession>
<evidence type="ECO:0000256" key="2">
    <source>
        <dbReference type="ARBA" id="ARBA00023125"/>
    </source>
</evidence>
<dbReference type="Pfam" id="PF13377">
    <property type="entry name" value="Peripla_BP_3"/>
    <property type="match status" value="1"/>
</dbReference>
<dbReference type="InterPro" id="IPR046335">
    <property type="entry name" value="LacI/GalR-like_sensor"/>
</dbReference>
<dbReference type="PANTHER" id="PTHR30146">
    <property type="entry name" value="LACI-RELATED TRANSCRIPTIONAL REPRESSOR"/>
    <property type="match status" value="1"/>
</dbReference>